<evidence type="ECO:0000259" key="4">
    <source>
        <dbReference type="SMART" id="SM00829"/>
    </source>
</evidence>
<reference evidence="6 8" key="2">
    <citation type="submission" date="2023-07" db="EMBL/GenBank/DDBJ databases">
        <title>Genomic Encyclopedia of Type Strains, Phase IV (KMG-IV): sequencing the most valuable type-strain genomes for metagenomic binning, comparative biology and taxonomic classification.</title>
        <authorList>
            <person name="Goeker M."/>
        </authorList>
    </citation>
    <scope>NUCLEOTIDE SEQUENCE [LARGE SCALE GENOMIC DNA]</scope>
    <source>
        <strain evidence="6 8">DSM 338</strain>
    </source>
</reference>
<organism evidence="5 7">
    <name type="scientific">Xanthobacter flavus</name>
    <dbReference type="NCBI Taxonomy" id="281"/>
    <lineage>
        <taxon>Bacteria</taxon>
        <taxon>Pseudomonadati</taxon>
        <taxon>Pseudomonadota</taxon>
        <taxon>Alphaproteobacteria</taxon>
        <taxon>Hyphomicrobiales</taxon>
        <taxon>Xanthobacteraceae</taxon>
        <taxon>Xanthobacter</taxon>
    </lineage>
</organism>
<dbReference type="GO" id="GO:0046872">
    <property type="term" value="F:metal ion binding"/>
    <property type="evidence" value="ECO:0007669"/>
    <property type="project" value="UniProtKB-KW"/>
</dbReference>
<dbReference type="PANTHER" id="PTHR43401">
    <property type="entry name" value="L-THREONINE 3-DEHYDROGENASE"/>
    <property type="match status" value="1"/>
</dbReference>
<dbReference type="Proteomes" id="UP001144397">
    <property type="component" value="Unassembled WGS sequence"/>
</dbReference>
<evidence type="ECO:0000313" key="5">
    <source>
        <dbReference type="EMBL" id="GLI23745.1"/>
    </source>
</evidence>
<dbReference type="SUPFAM" id="SSF51735">
    <property type="entry name" value="NAD(P)-binding Rossmann-fold domains"/>
    <property type="match status" value="1"/>
</dbReference>
<dbReference type="GeneID" id="95764200"/>
<name>A0A9W6FKW9_XANFL</name>
<comment type="caution">
    <text evidence="5">The sequence shown here is derived from an EMBL/GenBank/DDBJ whole genome shotgun (WGS) entry which is preliminary data.</text>
</comment>
<keyword evidence="8" id="KW-1185">Reference proteome</keyword>
<evidence type="ECO:0000313" key="7">
    <source>
        <dbReference type="Proteomes" id="UP001144397"/>
    </source>
</evidence>
<dbReference type="InterPro" id="IPR011032">
    <property type="entry name" value="GroES-like_sf"/>
</dbReference>
<dbReference type="Proteomes" id="UP001245370">
    <property type="component" value="Unassembled WGS sequence"/>
</dbReference>
<sequence>MKALVYTGPHRLEFRSEPEPLPANDEVLVRVEAVGICGSDMHAYHGHDARRPAPLVLGHEAAGRVASGPRAGQRVTVNPLVTCGTCPACEAGRAHLCPDRQILSMPPRPGAFAELVRVPERNLVPIPDDFPIAHSALAEPVAVSYHAVNQGARLLGMPLPAARCLVLGGGAIGLAAALVLAMQGAAEIFVAEPNAARRDTVERAGPFRSYAPGEGGEPKDGSIDLVVDAVGAVATRAAACRLVRPGGVIVHAGLLPGTEGLDIRRITLQEIIVSGTYCYTPADFRATVDALASGRLGGLGWIEERGFAEAISAFADIDAGRTGAAKIVLRL</sequence>
<reference evidence="5" key="1">
    <citation type="submission" date="2022-12" db="EMBL/GenBank/DDBJ databases">
        <title>Reference genome sequencing for broad-spectrum identification of bacterial and archaeal isolates by mass spectrometry.</title>
        <authorList>
            <person name="Sekiguchi Y."/>
            <person name="Tourlousse D.M."/>
        </authorList>
    </citation>
    <scope>NUCLEOTIDE SEQUENCE</scope>
    <source>
        <strain evidence="5">301</strain>
    </source>
</reference>
<dbReference type="GO" id="GO:0003939">
    <property type="term" value="F:L-iditol 2-dehydrogenase (NAD+) activity"/>
    <property type="evidence" value="ECO:0007669"/>
    <property type="project" value="UniProtKB-EC"/>
</dbReference>
<dbReference type="Pfam" id="PF08240">
    <property type="entry name" value="ADH_N"/>
    <property type="match status" value="1"/>
</dbReference>
<keyword evidence="1" id="KW-0479">Metal-binding</keyword>
<dbReference type="InterPro" id="IPR013154">
    <property type="entry name" value="ADH-like_N"/>
</dbReference>
<dbReference type="EC" id="1.1.1.14" evidence="6"/>
<evidence type="ECO:0000256" key="2">
    <source>
        <dbReference type="ARBA" id="ARBA00022833"/>
    </source>
</evidence>
<dbReference type="PANTHER" id="PTHR43401:SF2">
    <property type="entry name" value="L-THREONINE 3-DEHYDROGENASE"/>
    <property type="match status" value="1"/>
</dbReference>
<dbReference type="Pfam" id="PF00107">
    <property type="entry name" value="ADH_zinc_N"/>
    <property type="match status" value="1"/>
</dbReference>
<dbReference type="InterPro" id="IPR036291">
    <property type="entry name" value="NAD(P)-bd_dom_sf"/>
</dbReference>
<dbReference type="InterPro" id="IPR020843">
    <property type="entry name" value="ER"/>
</dbReference>
<dbReference type="RefSeq" id="WP_281808594.1">
    <property type="nucleotide sequence ID" value="NZ_BSDO01000005.1"/>
</dbReference>
<dbReference type="SMART" id="SM00829">
    <property type="entry name" value="PKS_ER"/>
    <property type="match status" value="1"/>
</dbReference>
<evidence type="ECO:0000256" key="3">
    <source>
        <dbReference type="ARBA" id="ARBA00023002"/>
    </source>
</evidence>
<accession>A0A9W6FKW9</accession>
<feature type="domain" description="Enoyl reductase (ER)" evidence="4">
    <location>
        <begin position="8"/>
        <end position="329"/>
    </location>
</feature>
<dbReference type="EMBL" id="BSDO01000005">
    <property type="protein sequence ID" value="GLI23745.1"/>
    <property type="molecule type" value="Genomic_DNA"/>
</dbReference>
<dbReference type="EMBL" id="JAVDPY010000006">
    <property type="protein sequence ID" value="MDR6335032.1"/>
    <property type="molecule type" value="Genomic_DNA"/>
</dbReference>
<dbReference type="InterPro" id="IPR013149">
    <property type="entry name" value="ADH-like_C"/>
</dbReference>
<keyword evidence="3 6" id="KW-0560">Oxidoreductase</keyword>
<evidence type="ECO:0000256" key="1">
    <source>
        <dbReference type="ARBA" id="ARBA00022723"/>
    </source>
</evidence>
<dbReference type="SUPFAM" id="SSF50129">
    <property type="entry name" value="GroES-like"/>
    <property type="match status" value="1"/>
</dbReference>
<dbReference type="Gene3D" id="3.40.50.720">
    <property type="entry name" value="NAD(P)-binding Rossmann-like Domain"/>
    <property type="match status" value="1"/>
</dbReference>
<protein>
    <submittedName>
        <fullName evidence="5">Alcohol dehydrogenase</fullName>
    </submittedName>
    <submittedName>
        <fullName evidence="6">L-iditol 2-dehydrogenase</fullName>
        <ecNumber evidence="6">1.1.1.14</ecNumber>
    </submittedName>
</protein>
<proteinExistence type="predicted"/>
<dbReference type="InterPro" id="IPR050129">
    <property type="entry name" value="Zn_alcohol_dh"/>
</dbReference>
<dbReference type="Gene3D" id="3.90.180.10">
    <property type="entry name" value="Medium-chain alcohol dehydrogenases, catalytic domain"/>
    <property type="match status" value="1"/>
</dbReference>
<dbReference type="AlphaFoldDB" id="A0A9W6FKW9"/>
<gene>
    <name evidence="6" type="ORF">GGQ86_003522</name>
    <name evidence="5" type="ORF">XFLAVUS301_34190</name>
</gene>
<keyword evidence="2" id="KW-0862">Zinc</keyword>
<evidence type="ECO:0000313" key="6">
    <source>
        <dbReference type="EMBL" id="MDR6335032.1"/>
    </source>
</evidence>
<evidence type="ECO:0000313" key="8">
    <source>
        <dbReference type="Proteomes" id="UP001245370"/>
    </source>
</evidence>